<reference evidence="7" key="1">
    <citation type="submission" date="2020-05" db="EMBL/GenBank/DDBJ databases">
        <title>WGS assembly of Panicum virgatum.</title>
        <authorList>
            <person name="Lovell J.T."/>
            <person name="Jenkins J."/>
            <person name="Shu S."/>
            <person name="Juenger T.E."/>
            <person name="Schmutz J."/>
        </authorList>
    </citation>
    <scope>NUCLEOTIDE SEQUENCE</scope>
    <source>
        <strain evidence="7">AP13</strain>
    </source>
</reference>
<evidence type="ECO:0000313" key="7">
    <source>
        <dbReference type="EMBL" id="KAG2617274.1"/>
    </source>
</evidence>
<dbReference type="Proteomes" id="UP000823388">
    <property type="component" value="Chromosome 3N"/>
</dbReference>
<dbReference type="Gene3D" id="2.170.150.80">
    <property type="entry name" value="NAC domain"/>
    <property type="match status" value="1"/>
</dbReference>
<organism evidence="7 8">
    <name type="scientific">Panicum virgatum</name>
    <name type="common">Blackwell switchgrass</name>
    <dbReference type="NCBI Taxonomy" id="38727"/>
    <lineage>
        <taxon>Eukaryota</taxon>
        <taxon>Viridiplantae</taxon>
        <taxon>Streptophyta</taxon>
        <taxon>Embryophyta</taxon>
        <taxon>Tracheophyta</taxon>
        <taxon>Spermatophyta</taxon>
        <taxon>Magnoliopsida</taxon>
        <taxon>Liliopsida</taxon>
        <taxon>Poales</taxon>
        <taxon>Poaceae</taxon>
        <taxon>PACMAD clade</taxon>
        <taxon>Panicoideae</taxon>
        <taxon>Panicodae</taxon>
        <taxon>Paniceae</taxon>
        <taxon>Panicinae</taxon>
        <taxon>Panicum</taxon>
        <taxon>Panicum sect. Hiantes</taxon>
    </lineage>
</organism>
<dbReference type="PROSITE" id="PS51005">
    <property type="entry name" value="NAC"/>
    <property type="match status" value="1"/>
</dbReference>
<name>A0A8T0U9C2_PANVG</name>
<feature type="region of interest" description="Disordered" evidence="5">
    <location>
        <begin position="479"/>
        <end position="529"/>
    </location>
</feature>
<dbReference type="GO" id="GO:0006355">
    <property type="term" value="P:regulation of DNA-templated transcription"/>
    <property type="evidence" value="ECO:0007669"/>
    <property type="project" value="InterPro"/>
</dbReference>
<keyword evidence="2" id="KW-0238">DNA-binding</keyword>
<evidence type="ECO:0000256" key="1">
    <source>
        <dbReference type="ARBA" id="ARBA00023015"/>
    </source>
</evidence>
<evidence type="ECO:0000313" key="8">
    <source>
        <dbReference type="Proteomes" id="UP000823388"/>
    </source>
</evidence>
<dbReference type="Pfam" id="PF02365">
    <property type="entry name" value="NAM"/>
    <property type="match status" value="1"/>
</dbReference>
<proteinExistence type="predicted"/>
<protein>
    <recommendedName>
        <fullName evidence="6">NAC domain-containing protein</fullName>
    </recommendedName>
</protein>
<keyword evidence="8" id="KW-1185">Reference proteome</keyword>
<dbReference type="InterPro" id="IPR003441">
    <property type="entry name" value="NAC-dom"/>
</dbReference>
<keyword evidence="3" id="KW-0804">Transcription</keyword>
<dbReference type="PANTHER" id="PTHR31719:SF94">
    <property type="entry name" value="PROTEIN ATAF2"/>
    <property type="match status" value="1"/>
</dbReference>
<feature type="compositionally biased region" description="Basic and acidic residues" evidence="5">
    <location>
        <begin position="226"/>
        <end position="235"/>
    </location>
</feature>
<dbReference type="GO" id="GO:0003677">
    <property type="term" value="F:DNA binding"/>
    <property type="evidence" value="ECO:0007669"/>
    <property type="project" value="UniProtKB-KW"/>
</dbReference>
<accession>A0A8T0U9C2</accession>
<evidence type="ECO:0000256" key="4">
    <source>
        <dbReference type="ARBA" id="ARBA00023242"/>
    </source>
</evidence>
<gene>
    <name evidence="7" type="ORF">PVAP13_3NG179631</name>
</gene>
<feature type="region of interest" description="Disordered" evidence="5">
    <location>
        <begin position="175"/>
        <end position="248"/>
    </location>
</feature>
<dbReference type="PANTHER" id="PTHR31719">
    <property type="entry name" value="NAC TRANSCRIPTION FACTOR 56"/>
    <property type="match status" value="1"/>
</dbReference>
<feature type="compositionally biased region" description="Basic residues" evidence="5">
    <location>
        <begin position="216"/>
        <end position="225"/>
    </location>
</feature>
<evidence type="ECO:0000256" key="5">
    <source>
        <dbReference type="SAM" id="MobiDB-lite"/>
    </source>
</evidence>
<keyword evidence="4" id="KW-0539">Nucleus</keyword>
<keyword evidence="1" id="KW-0805">Transcription regulation</keyword>
<dbReference type="EMBL" id="CM029042">
    <property type="protein sequence ID" value="KAG2617274.1"/>
    <property type="molecule type" value="Genomic_DNA"/>
</dbReference>
<feature type="domain" description="NAC" evidence="6">
    <location>
        <begin position="20"/>
        <end position="173"/>
    </location>
</feature>
<evidence type="ECO:0000256" key="3">
    <source>
        <dbReference type="ARBA" id="ARBA00023163"/>
    </source>
</evidence>
<comment type="caution">
    <text evidence="7">The sequence shown here is derived from an EMBL/GenBank/DDBJ whole genome shotgun (WGS) entry which is preliminary data.</text>
</comment>
<feature type="compositionally biased region" description="Polar residues" evidence="5">
    <location>
        <begin position="502"/>
        <end position="512"/>
    </location>
</feature>
<sequence length="540" mass="59631">MGGTVTARPQPHELVRQLQFPPGYHFVPTEAELVDVYLRGKIEGREPPLNVVNEVAVLEWQPGSLVEAYKGYGENKWYFFTAREPSSSNKEEEPNRKVRVPGVKATWKATGSLVPISAEGGARQREKVVVGTKRVLIYQSSDAEEDGKWSMHEYILKGHAKIGQYALCSIQRKQHSDTVDDNAGEGSSRKRTRARNVDPEKTKKKRTTNKAAATKRTARKNKTSSRAKEGQHQPEEVAPVSPVKPPCTPPQNLQALPQTLQQEQKALAVHGVPVLTAPPLQGYPPHPAGGMLGDYAPMHEEDGSFQCDDDISQYLEIQKLLRSCNREEQLPCYTSNEINADSHAQYQLYQQYQDDCEFLAVEDQHMYTAAQYQCQDSDLFPSDATQSSSIWNHDGQHQIYQQEVGGAFGTPDQHTIAQYYDQLPYELMGSGYLPEQVGYCSSSDQFIGSVQGDAAASGSDGDMGLAAAVDEFDAMSMLRDDDPEDLGAQDGSNNPEALLSQYPGSRGQQQHSAHGHVCDGPPSRSISDFWTKTLGDAVRG</sequence>
<dbReference type="SUPFAM" id="SSF101941">
    <property type="entry name" value="NAC domain"/>
    <property type="match status" value="1"/>
</dbReference>
<dbReference type="InterPro" id="IPR036093">
    <property type="entry name" value="NAC_dom_sf"/>
</dbReference>
<dbReference type="AlphaFoldDB" id="A0A8T0U9C2"/>
<evidence type="ECO:0000259" key="6">
    <source>
        <dbReference type="PROSITE" id="PS51005"/>
    </source>
</evidence>
<evidence type="ECO:0000256" key="2">
    <source>
        <dbReference type="ARBA" id="ARBA00023125"/>
    </source>
</evidence>